<sequence>MDMKLRTFIRTLFFVIPVGAFAQYPGQIEKLTKVDVCVPLKAVAFNYSDVRLLDGPFKRAMEVDQHWLKEADVNRFLHNFRVMAGIKTTAQAFGGWESLDSELRGHSLGHFLSALALMYASTGDEQYRVKGVELVEGLAECQQVLGTSGYLSAFPEHFIDRAIQGGDVVWAPWYTLHKMYAGLLDQYTLCRNQQAYKVLMKMCDWAYNKLRPLAEEDLQRMLLAEFGGMPEVFYNIYAVSGDIRHKELAEMFYHYRILDTLAAKKDSLAGLHANTQIPKVIGEARGYELAGNRRSADIAVFFWNTVVNNHSYVTGGNSDKEVFSKPRELSGNLSEKTTETCNTYNMLKLTRHLFTWEALPLYADYYERALYNHILSSQDSVSGGVTYYHTLHPGGAKHFHFPFRDNTCCVGTGYENHAKYGEAIYYRTADRKGLYVNLFIASVLNWKEKGLVLHQETDYPDKASTKLTITAAPVEGVRMPMMLRYPSWAVKGVTVKINGKKQSVRKFPGSYIRLDRLWKQGDVITMEMPMSLHVECMPDNPDKGAILYGPVVLAAELGKKTDLKGNPQIPVLAGASKDIEKWLKPVEGQSLTFRTEGVGQPEDVVLSPLFRNCDQHYTVYFDFK</sequence>
<dbReference type="Pfam" id="PF20736">
    <property type="entry name" value="Glyco_hydro127M"/>
    <property type="match status" value="1"/>
</dbReference>
<gene>
    <name evidence="3" type="ORF">B5G17_11465</name>
</gene>
<protein>
    <submittedName>
        <fullName evidence="3">Glycosyl hydrolase</fullName>
    </submittedName>
</protein>
<feature type="domain" description="Non-reducing end beta-L-arabinofuranosidase-like GH127 catalytic" evidence="1">
    <location>
        <begin position="49"/>
        <end position="422"/>
    </location>
</feature>
<dbReference type="GO" id="GO:0005975">
    <property type="term" value="P:carbohydrate metabolic process"/>
    <property type="evidence" value="ECO:0007669"/>
    <property type="project" value="InterPro"/>
</dbReference>
<dbReference type="EMBL" id="NFHS01000005">
    <property type="protein sequence ID" value="OUN54389.1"/>
    <property type="molecule type" value="Genomic_DNA"/>
</dbReference>
<dbReference type="SUPFAM" id="SSF48208">
    <property type="entry name" value="Six-hairpin glycosidases"/>
    <property type="match status" value="1"/>
</dbReference>
<dbReference type="GO" id="GO:0016787">
    <property type="term" value="F:hydrolase activity"/>
    <property type="evidence" value="ECO:0007669"/>
    <property type="project" value="UniProtKB-KW"/>
</dbReference>
<evidence type="ECO:0000259" key="2">
    <source>
        <dbReference type="Pfam" id="PF20736"/>
    </source>
</evidence>
<name>A0A1Y3V7H0_BACUN</name>
<dbReference type="Pfam" id="PF07944">
    <property type="entry name" value="Beta-AFase-like_GH127_cat"/>
    <property type="match status" value="1"/>
</dbReference>
<dbReference type="PANTHER" id="PTHR31151:SF0">
    <property type="entry name" value="PROLINE-TRNA LIGASE (DUF1680)"/>
    <property type="match status" value="1"/>
</dbReference>
<dbReference type="Proteomes" id="UP000196329">
    <property type="component" value="Unassembled WGS sequence"/>
</dbReference>
<comment type="caution">
    <text evidence="3">The sequence shown here is derived from an EMBL/GenBank/DDBJ whole genome shotgun (WGS) entry which is preliminary data.</text>
</comment>
<evidence type="ECO:0000259" key="1">
    <source>
        <dbReference type="Pfam" id="PF07944"/>
    </source>
</evidence>
<dbReference type="InterPro" id="IPR008928">
    <property type="entry name" value="6-hairpin_glycosidase_sf"/>
</dbReference>
<evidence type="ECO:0000313" key="4">
    <source>
        <dbReference type="Proteomes" id="UP000196329"/>
    </source>
</evidence>
<feature type="domain" description="Non-reducing end beta-L-arabinofuranosidase-like GH127 middle" evidence="2">
    <location>
        <begin position="434"/>
        <end position="530"/>
    </location>
</feature>
<dbReference type="AlphaFoldDB" id="A0A1Y3V7H0"/>
<proteinExistence type="predicted"/>
<keyword evidence="3" id="KW-0378">Hydrolase</keyword>
<dbReference type="InterPro" id="IPR049046">
    <property type="entry name" value="Beta-AFase-like_GH127_middle"/>
</dbReference>
<dbReference type="InterPro" id="IPR012878">
    <property type="entry name" value="Beta-AFase-like_GH127_cat"/>
</dbReference>
<evidence type="ECO:0000313" key="3">
    <source>
        <dbReference type="EMBL" id="OUN54389.1"/>
    </source>
</evidence>
<reference evidence="4" key="1">
    <citation type="submission" date="2017-04" db="EMBL/GenBank/DDBJ databases">
        <title>Function of individual gut microbiota members based on whole genome sequencing of pure cultures obtained from chicken caecum.</title>
        <authorList>
            <person name="Medvecky M."/>
            <person name="Cejkova D."/>
            <person name="Polansky O."/>
            <person name="Karasova D."/>
            <person name="Kubasova T."/>
            <person name="Cizek A."/>
            <person name="Rychlik I."/>
        </authorList>
    </citation>
    <scope>NUCLEOTIDE SEQUENCE [LARGE SCALE GENOMIC DNA]</scope>
    <source>
        <strain evidence="4">An67</strain>
    </source>
</reference>
<accession>A0A1Y3V7H0</accession>
<organism evidence="3 4">
    <name type="scientific">Bacteroides uniformis</name>
    <dbReference type="NCBI Taxonomy" id="820"/>
    <lineage>
        <taxon>Bacteria</taxon>
        <taxon>Pseudomonadati</taxon>
        <taxon>Bacteroidota</taxon>
        <taxon>Bacteroidia</taxon>
        <taxon>Bacteroidales</taxon>
        <taxon>Bacteroidaceae</taxon>
        <taxon>Bacteroides</taxon>
    </lineage>
</organism>
<dbReference type="PANTHER" id="PTHR31151">
    <property type="entry name" value="PROLINE-TRNA LIGASE (DUF1680)"/>
    <property type="match status" value="1"/>
</dbReference>